<feature type="cross-link" description="5-imidazolinone (Ala-Gly)" evidence="6">
    <location>
        <begin position="143"/>
        <end position="145"/>
    </location>
</feature>
<dbReference type="FunFam" id="1.10.275.10:FF:000005">
    <property type="entry name" value="Histidine ammonia-lyase"/>
    <property type="match status" value="1"/>
</dbReference>
<feature type="modified residue" description="2,3-didehydroalanine (Ser)" evidence="6">
    <location>
        <position position="144"/>
    </location>
</feature>
<dbReference type="AlphaFoldDB" id="A0A379WCB9"/>
<keyword evidence="4 6" id="KW-0456">Lyase</keyword>
<comment type="pathway">
    <text evidence="1 6 8">Amino-acid degradation; L-histidine degradation into L-glutamate; N-formimidoyl-L-glutamate from L-histidine: step 1/3.</text>
</comment>
<dbReference type="Gene3D" id="1.10.275.10">
    <property type="entry name" value="Fumarase/aspartase (N-terminal domain)"/>
    <property type="match status" value="1"/>
</dbReference>
<dbReference type="SUPFAM" id="SSF48557">
    <property type="entry name" value="L-aspartase-like"/>
    <property type="match status" value="1"/>
</dbReference>
<dbReference type="Gene3D" id="1.20.200.10">
    <property type="entry name" value="Fumarase/aspartase (Central domain)"/>
    <property type="match status" value="1"/>
</dbReference>
<evidence type="ECO:0000256" key="1">
    <source>
        <dbReference type="ARBA" id="ARBA00005113"/>
    </source>
</evidence>
<evidence type="ECO:0000256" key="2">
    <source>
        <dbReference type="ARBA" id="ARBA00012994"/>
    </source>
</evidence>
<dbReference type="GO" id="GO:0005737">
    <property type="term" value="C:cytoplasm"/>
    <property type="evidence" value="ECO:0007669"/>
    <property type="project" value="UniProtKB-SubCell"/>
</dbReference>
<dbReference type="InterPro" id="IPR005921">
    <property type="entry name" value="HutH"/>
</dbReference>
<name>A0A379WCB9_SALET</name>
<dbReference type="EMBL" id="UGXS01000004">
    <property type="protein sequence ID" value="SUH16778.1"/>
    <property type="molecule type" value="Genomic_DNA"/>
</dbReference>
<dbReference type="CDD" id="cd00332">
    <property type="entry name" value="PAL-HAL"/>
    <property type="match status" value="1"/>
</dbReference>
<evidence type="ECO:0000256" key="5">
    <source>
        <dbReference type="ARBA" id="ARBA00049269"/>
    </source>
</evidence>
<evidence type="ECO:0000256" key="4">
    <source>
        <dbReference type="ARBA" id="ARBA00023239"/>
    </source>
</evidence>
<dbReference type="Proteomes" id="UP000255509">
    <property type="component" value="Unassembled WGS sequence"/>
</dbReference>
<dbReference type="InterPro" id="IPR008948">
    <property type="entry name" value="L-Aspartase-like"/>
</dbReference>
<proteinExistence type="inferred from homology"/>
<evidence type="ECO:0000256" key="6">
    <source>
        <dbReference type="HAMAP-Rule" id="MF_00229"/>
    </source>
</evidence>
<dbReference type="NCBIfam" id="TIGR01225">
    <property type="entry name" value="hutH"/>
    <property type="match status" value="1"/>
</dbReference>
<dbReference type="PANTHER" id="PTHR10362">
    <property type="entry name" value="HISTIDINE AMMONIA-LYASE"/>
    <property type="match status" value="1"/>
</dbReference>
<sequence>MNTMTLTPGQLSLSQLYDVWRHPVQLRLDASAIDGINASVACVNDIVAEGRTAYGINTGFGLLAQTRIADEDLQNLQRSLVLSHAAGVGDPLDDAMVRLIMVLKINSLARGFSGIRLSVIEALIALVNAGVYPLIPAKGSVGASGDLAPLAHLSLTLLGEGKARWQGEWLPAQTALKKAGLEPVALAAKEGLALLNGTQASTAFALRGLFEAQELFASAVVCGALTTEAVLGSRRPFDARIHAARGQQGQIDVARLFRHLLTDTSAIAESHHHCHKVQDPYSLRCQPQVMGACLTQLRQTKEVLLAEANAVSDNPLVFADAGEVISGGNFHAEPVAMAADNLALAIAEIGALSERRIALMMDKHMSQLPPFLVKNGGVNSGFMIAQVTAAALASENKALAHPHSVDSLPTSANQEDHVSMAPAAGRRLWEMAANTRGIIAVEWLAACQGIDLREGLTSSPLLEQARQTLRERVAHYTQDRFSHPILSVRRRCWRKARYSVWCRTLCECCRMARRLFGLPNPLAG</sequence>
<gene>
    <name evidence="6 10" type="primary">hutH</name>
    <name evidence="10" type="ORF">NCTC8258_04544</name>
</gene>
<dbReference type="GO" id="GO:0019557">
    <property type="term" value="P:L-histidine catabolic process to glutamate and formate"/>
    <property type="evidence" value="ECO:0007669"/>
    <property type="project" value="UniProtKB-UniPathway"/>
</dbReference>
<keyword evidence="6" id="KW-0963">Cytoplasm</keyword>
<dbReference type="GO" id="GO:0004397">
    <property type="term" value="F:histidine ammonia-lyase activity"/>
    <property type="evidence" value="ECO:0007669"/>
    <property type="project" value="UniProtKB-UniRule"/>
</dbReference>
<dbReference type="InterPro" id="IPR022313">
    <property type="entry name" value="Phe/His_NH3-lyase_AS"/>
</dbReference>
<comment type="catalytic activity">
    <reaction evidence="5 6 8">
        <text>L-histidine = trans-urocanate + NH4(+)</text>
        <dbReference type="Rhea" id="RHEA:21232"/>
        <dbReference type="ChEBI" id="CHEBI:17771"/>
        <dbReference type="ChEBI" id="CHEBI:28938"/>
        <dbReference type="ChEBI" id="CHEBI:57595"/>
        <dbReference type="EC" id="4.3.1.3"/>
    </reaction>
</comment>
<dbReference type="EC" id="4.3.1.3" evidence="2 6"/>
<accession>A0A379WCB9</accession>
<evidence type="ECO:0000313" key="11">
    <source>
        <dbReference type="Proteomes" id="UP000255509"/>
    </source>
</evidence>
<comment type="similarity">
    <text evidence="6 7">Belongs to the PAL/histidase family.</text>
</comment>
<comment type="PTM">
    <text evidence="6">Contains an active site 4-methylidene-imidazol-5-one (MIO), which is formed autocatalytically by cyclization and dehydration of residues Ala-Ser-Gly.</text>
</comment>
<reference evidence="10 11" key="1">
    <citation type="submission" date="2018-06" db="EMBL/GenBank/DDBJ databases">
        <authorList>
            <consortium name="Pathogen Informatics"/>
            <person name="Doyle S."/>
        </authorList>
    </citation>
    <scope>NUCLEOTIDE SEQUENCE [LARGE SCALE GENOMIC DNA]</scope>
    <source>
        <strain evidence="10 11">NCTC8258</strain>
    </source>
</reference>
<comment type="subcellular location">
    <subcellularLocation>
        <location evidence="6 9">Cytoplasm</location>
    </subcellularLocation>
</comment>
<evidence type="ECO:0000313" key="10">
    <source>
        <dbReference type="EMBL" id="SUH16778.1"/>
    </source>
</evidence>
<evidence type="ECO:0000256" key="3">
    <source>
        <dbReference type="ARBA" id="ARBA00022808"/>
    </source>
</evidence>
<keyword evidence="3 6" id="KW-0369">Histidine metabolism</keyword>
<dbReference type="GO" id="GO:0019556">
    <property type="term" value="P:L-histidine catabolic process to glutamate and formamide"/>
    <property type="evidence" value="ECO:0007669"/>
    <property type="project" value="UniProtKB-UniPathway"/>
</dbReference>
<dbReference type="PROSITE" id="PS00488">
    <property type="entry name" value="PAL_HISTIDASE"/>
    <property type="match status" value="1"/>
</dbReference>
<dbReference type="NCBIfam" id="NF006871">
    <property type="entry name" value="PRK09367.1"/>
    <property type="match status" value="1"/>
</dbReference>
<organism evidence="10 11">
    <name type="scientific">Salmonella enterica I</name>
    <dbReference type="NCBI Taxonomy" id="59201"/>
    <lineage>
        <taxon>Bacteria</taxon>
        <taxon>Pseudomonadati</taxon>
        <taxon>Pseudomonadota</taxon>
        <taxon>Gammaproteobacteria</taxon>
        <taxon>Enterobacterales</taxon>
        <taxon>Enterobacteriaceae</taxon>
        <taxon>Salmonella</taxon>
    </lineage>
</organism>
<evidence type="ECO:0000256" key="9">
    <source>
        <dbReference type="RuleBase" id="RU004480"/>
    </source>
</evidence>
<protein>
    <recommendedName>
        <fullName evidence="2 6">Histidine ammonia-lyase</fullName>
        <shortName evidence="6">Histidase</shortName>
        <ecNumber evidence="2 6">4.3.1.3</ecNumber>
    </recommendedName>
</protein>
<dbReference type="Pfam" id="PF00221">
    <property type="entry name" value="Lyase_aromatic"/>
    <property type="match status" value="1"/>
</dbReference>
<evidence type="ECO:0000256" key="7">
    <source>
        <dbReference type="RuleBase" id="RU003954"/>
    </source>
</evidence>
<dbReference type="FunFam" id="1.20.200.10:FF:000003">
    <property type="entry name" value="Histidine ammonia-lyase"/>
    <property type="match status" value="1"/>
</dbReference>
<dbReference type="InterPro" id="IPR024083">
    <property type="entry name" value="Fumarase/histidase_N"/>
</dbReference>
<evidence type="ECO:0000256" key="8">
    <source>
        <dbReference type="RuleBase" id="RU004479"/>
    </source>
</evidence>
<dbReference type="UniPathway" id="UPA00379">
    <property type="reaction ID" value="UER00549"/>
</dbReference>
<dbReference type="HAMAP" id="MF_00229">
    <property type="entry name" value="His_ammonia_lyase"/>
    <property type="match status" value="1"/>
</dbReference>
<dbReference type="InterPro" id="IPR001106">
    <property type="entry name" value="Aromatic_Lyase"/>
</dbReference>